<evidence type="ECO:0000256" key="12">
    <source>
        <dbReference type="ARBA" id="ARBA00042891"/>
    </source>
</evidence>
<dbReference type="EC" id="2.6.1.1" evidence="4"/>
<gene>
    <name evidence="14" type="ORF">IPOD504_LOCUS13832</name>
</gene>
<keyword evidence="5" id="KW-0032">Aminotransferase</keyword>
<dbReference type="Proteomes" id="UP000837857">
    <property type="component" value="Chromosome 4"/>
</dbReference>
<evidence type="ECO:0000256" key="7">
    <source>
        <dbReference type="ARBA" id="ARBA00022898"/>
    </source>
</evidence>
<comment type="similarity">
    <text evidence="2">Belongs to the class-I pyridoxal-phosphate-dependent aminotransferase family.</text>
</comment>
<dbReference type="EMBL" id="OW152816">
    <property type="protein sequence ID" value="CAH2067341.1"/>
    <property type="molecule type" value="Genomic_DNA"/>
</dbReference>
<dbReference type="InterPro" id="IPR004839">
    <property type="entry name" value="Aminotransferase_I/II_large"/>
</dbReference>
<dbReference type="InterPro" id="IPR015424">
    <property type="entry name" value="PyrdxlP-dep_Trfase"/>
</dbReference>
<protein>
    <recommendedName>
        <fullName evidence="8">Aspartate aminotransferase, mitochondrial</fullName>
        <ecNumber evidence="4">2.6.1.1</ecNumber>
    </recommendedName>
    <alternativeName>
        <fullName evidence="9">Kynurenine aminotransferase 4</fullName>
    </alternativeName>
    <alternativeName>
        <fullName evidence="12">Kynurenine aminotransferase IV</fullName>
    </alternativeName>
    <alternativeName>
        <fullName evidence="11">Kynurenine--oxoglutarate transaminase 4</fullName>
    </alternativeName>
    <alternativeName>
        <fullName evidence="10">Kynurenine--oxoglutarate transaminase IV</fullName>
    </alternativeName>
</protein>
<dbReference type="PRINTS" id="PR00799">
    <property type="entry name" value="TRANSAMINASE"/>
</dbReference>
<dbReference type="PANTHER" id="PTHR11879">
    <property type="entry name" value="ASPARTATE AMINOTRANSFERASE"/>
    <property type="match status" value="1"/>
</dbReference>
<organism evidence="14 15">
    <name type="scientific">Iphiclides podalirius</name>
    <name type="common">scarce swallowtail</name>
    <dbReference type="NCBI Taxonomy" id="110791"/>
    <lineage>
        <taxon>Eukaryota</taxon>
        <taxon>Metazoa</taxon>
        <taxon>Ecdysozoa</taxon>
        <taxon>Arthropoda</taxon>
        <taxon>Hexapoda</taxon>
        <taxon>Insecta</taxon>
        <taxon>Pterygota</taxon>
        <taxon>Neoptera</taxon>
        <taxon>Endopterygota</taxon>
        <taxon>Lepidoptera</taxon>
        <taxon>Glossata</taxon>
        <taxon>Ditrysia</taxon>
        <taxon>Papilionoidea</taxon>
        <taxon>Papilionidae</taxon>
        <taxon>Papilioninae</taxon>
        <taxon>Iphiclides</taxon>
    </lineage>
</organism>
<comment type="cofactor">
    <cofactor evidence="1">
        <name>pyridoxal 5'-phosphate</name>
        <dbReference type="ChEBI" id="CHEBI:597326"/>
    </cofactor>
</comment>
<evidence type="ECO:0000256" key="1">
    <source>
        <dbReference type="ARBA" id="ARBA00001933"/>
    </source>
</evidence>
<evidence type="ECO:0000256" key="8">
    <source>
        <dbReference type="ARBA" id="ARBA00040891"/>
    </source>
</evidence>
<dbReference type="SUPFAM" id="SSF53383">
    <property type="entry name" value="PLP-dependent transferases"/>
    <property type="match status" value="1"/>
</dbReference>
<dbReference type="InterPro" id="IPR015422">
    <property type="entry name" value="PyrdxlP-dep_Trfase_small"/>
</dbReference>
<dbReference type="Gene3D" id="3.40.640.10">
    <property type="entry name" value="Type I PLP-dependent aspartate aminotransferase-like (Major domain)"/>
    <property type="match status" value="1"/>
</dbReference>
<evidence type="ECO:0000256" key="3">
    <source>
        <dbReference type="ARBA" id="ARBA00011738"/>
    </source>
</evidence>
<proteinExistence type="inferred from homology"/>
<evidence type="ECO:0000256" key="4">
    <source>
        <dbReference type="ARBA" id="ARBA00012753"/>
    </source>
</evidence>
<dbReference type="Pfam" id="PF00155">
    <property type="entry name" value="Aminotran_1_2"/>
    <property type="match status" value="1"/>
</dbReference>
<evidence type="ECO:0000259" key="13">
    <source>
        <dbReference type="Pfam" id="PF00155"/>
    </source>
</evidence>
<evidence type="ECO:0000313" key="15">
    <source>
        <dbReference type="Proteomes" id="UP000837857"/>
    </source>
</evidence>
<keyword evidence="6" id="KW-0808">Transferase</keyword>
<dbReference type="PANTHER" id="PTHR11879:SF22">
    <property type="entry name" value="ASPARTATE AMINOTRANSFERASE, MITOCHONDRIAL"/>
    <property type="match status" value="1"/>
</dbReference>
<dbReference type="Gene3D" id="3.90.1150.10">
    <property type="entry name" value="Aspartate Aminotransferase, domain 1"/>
    <property type="match status" value="1"/>
</dbReference>
<accession>A0ABN8IY33</accession>
<reference evidence="14" key="1">
    <citation type="submission" date="2022-03" db="EMBL/GenBank/DDBJ databases">
        <authorList>
            <person name="Martin H S."/>
        </authorList>
    </citation>
    <scope>NUCLEOTIDE SEQUENCE</scope>
</reference>
<keyword evidence="7" id="KW-0663">Pyridoxal phosphate</keyword>
<dbReference type="InterPro" id="IPR000796">
    <property type="entry name" value="Asp_trans"/>
</dbReference>
<evidence type="ECO:0000256" key="10">
    <source>
        <dbReference type="ARBA" id="ARBA00041746"/>
    </source>
</evidence>
<keyword evidence="15" id="KW-1185">Reference proteome</keyword>
<comment type="subunit">
    <text evidence="3">Homodimer.</text>
</comment>
<evidence type="ECO:0000256" key="9">
    <source>
        <dbReference type="ARBA" id="ARBA00041257"/>
    </source>
</evidence>
<feature type="non-terminal residue" evidence="14">
    <location>
        <position position="1"/>
    </location>
</feature>
<evidence type="ECO:0000256" key="6">
    <source>
        <dbReference type="ARBA" id="ARBA00022679"/>
    </source>
</evidence>
<sequence>MGLYGERAGALTLLCGDAESAAKVMSQVKIMIRTMYSNPPLYGSRLVQEILNTPDLKKQWLQDVKLMADRIISMRKQLRAGIEGAGNKRPWNHITDQIGMFCFTGLKPEQVERLTKEFHIYLTKDGRISVAGISSKNVNYVADAMHKVSS</sequence>
<evidence type="ECO:0000313" key="14">
    <source>
        <dbReference type="EMBL" id="CAH2067341.1"/>
    </source>
</evidence>
<evidence type="ECO:0000256" key="5">
    <source>
        <dbReference type="ARBA" id="ARBA00022576"/>
    </source>
</evidence>
<dbReference type="InterPro" id="IPR015421">
    <property type="entry name" value="PyrdxlP-dep_Trfase_major"/>
</dbReference>
<feature type="domain" description="Aminotransferase class I/classII large" evidence="13">
    <location>
        <begin position="1"/>
        <end position="144"/>
    </location>
</feature>
<name>A0ABN8IY33_9NEOP</name>
<evidence type="ECO:0000256" key="11">
    <source>
        <dbReference type="ARBA" id="ARBA00042867"/>
    </source>
</evidence>
<evidence type="ECO:0000256" key="2">
    <source>
        <dbReference type="ARBA" id="ARBA00007441"/>
    </source>
</evidence>